<proteinExistence type="inferred from homology"/>
<dbReference type="AlphaFoldDB" id="A0A931CNT5"/>
<dbReference type="InterPro" id="IPR014729">
    <property type="entry name" value="Rossmann-like_a/b/a_fold"/>
</dbReference>
<evidence type="ECO:0000259" key="2">
    <source>
        <dbReference type="Pfam" id="PF00582"/>
    </source>
</evidence>
<protein>
    <submittedName>
        <fullName evidence="3">Universal stress protein</fullName>
    </submittedName>
</protein>
<reference evidence="3" key="1">
    <citation type="submission" date="2020-07" db="EMBL/GenBank/DDBJ databases">
        <title>Severe corrosion of carbon steel in oil field produced water can be linked to methanogenic archaea containing a special type of NiFe hydrogenase.</title>
        <authorList>
            <person name="Lahme S."/>
            <person name="Mand J."/>
            <person name="Longwell J."/>
            <person name="Smith R."/>
            <person name="Enning D."/>
        </authorList>
    </citation>
    <scope>NUCLEOTIDE SEQUENCE</scope>
    <source>
        <strain evidence="3">MIC098Bin6</strain>
    </source>
</reference>
<comment type="similarity">
    <text evidence="1">Belongs to the universal stress protein A family.</text>
</comment>
<evidence type="ECO:0000313" key="4">
    <source>
        <dbReference type="Proteomes" id="UP000706172"/>
    </source>
</evidence>
<dbReference type="SUPFAM" id="SSF52402">
    <property type="entry name" value="Adenine nucleotide alpha hydrolases-like"/>
    <property type="match status" value="2"/>
</dbReference>
<evidence type="ECO:0000313" key="3">
    <source>
        <dbReference type="EMBL" id="MBG0778422.1"/>
    </source>
</evidence>
<dbReference type="EMBL" id="JACCQK010000021">
    <property type="protein sequence ID" value="MBG0778422.1"/>
    <property type="molecule type" value="Genomic_DNA"/>
</dbReference>
<accession>A0A931CNT5</accession>
<dbReference type="Gene3D" id="3.40.50.620">
    <property type="entry name" value="HUPs"/>
    <property type="match status" value="2"/>
</dbReference>
<sequence>MTVQKKILVLVDGSERSERTVNYIKEFMPVDGNLKIVLFHVFRGMPEKYPTVDNHIPDDDCDRKWNTWKTGVENRMLTGLEQMKKNLIIAGFPDHLIEINCHSMETGIARDIIAEAKNGYHAVIMSRRGTAMALQSIVLGSVAFKLLQSISFIPTLFVGSAPPVQKILLAVNASASSKKAVDFLASMLGRHGSRYEICLIHVILHLGCVDFDDCGRDMSNMSPPELPDKCIESFKLEIQQLLQNTKDRLVASGFKAENISKKIVSGAISRSSTIVQEAENDGYSTIVVGRRGLSKVEAFFMGRVGHKVIHGGRKFSVWVV</sequence>
<comment type="caution">
    <text evidence="3">The sequence shown here is derived from an EMBL/GenBank/DDBJ whole genome shotgun (WGS) entry which is preliminary data.</text>
</comment>
<feature type="domain" description="UspA" evidence="2">
    <location>
        <begin position="250"/>
        <end position="319"/>
    </location>
</feature>
<dbReference type="PANTHER" id="PTHR46268">
    <property type="entry name" value="STRESS RESPONSE PROTEIN NHAX"/>
    <property type="match status" value="1"/>
</dbReference>
<dbReference type="CDD" id="cd00293">
    <property type="entry name" value="USP-like"/>
    <property type="match status" value="2"/>
</dbReference>
<evidence type="ECO:0000256" key="1">
    <source>
        <dbReference type="ARBA" id="ARBA00008791"/>
    </source>
</evidence>
<name>A0A931CNT5_9BACT</name>
<dbReference type="PANTHER" id="PTHR46268:SF6">
    <property type="entry name" value="UNIVERSAL STRESS PROTEIN UP12"/>
    <property type="match status" value="1"/>
</dbReference>
<dbReference type="Proteomes" id="UP000706172">
    <property type="component" value="Unassembled WGS sequence"/>
</dbReference>
<organism evidence="3 4">
    <name type="scientific">Desulfotignum balticum</name>
    <dbReference type="NCBI Taxonomy" id="115781"/>
    <lineage>
        <taxon>Bacteria</taxon>
        <taxon>Pseudomonadati</taxon>
        <taxon>Thermodesulfobacteriota</taxon>
        <taxon>Desulfobacteria</taxon>
        <taxon>Desulfobacterales</taxon>
        <taxon>Desulfobacteraceae</taxon>
        <taxon>Desulfotignum</taxon>
    </lineage>
</organism>
<dbReference type="InterPro" id="IPR006016">
    <property type="entry name" value="UspA"/>
</dbReference>
<dbReference type="Pfam" id="PF00582">
    <property type="entry name" value="Usp"/>
    <property type="match status" value="1"/>
</dbReference>
<gene>
    <name evidence="3" type="ORF">H0S81_00615</name>
</gene>